<reference evidence="1 2" key="1">
    <citation type="journal article" date="2014" name="PLoS Genet.">
        <title>Phylogenetically driven sequencing of extremely halophilic archaea reveals strategies for static and dynamic osmo-response.</title>
        <authorList>
            <person name="Becker E.A."/>
            <person name="Seitzer P.M."/>
            <person name="Tritt A."/>
            <person name="Larsen D."/>
            <person name="Krusor M."/>
            <person name="Yao A.I."/>
            <person name="Wu D."/>
            <person name="Madern D."/>
            <person name="Eisen J.A."/>
            <person name="Darling A.E."/>
            <person name="Facciotti M.T."/>
        </authorList>
    </citation>
    <scope>NUCLEOTIDE SEQUENCE [LARGE SCALE GENOMIC DNA]</scope>
    <source>
        <strain evidence="2">ATCC 33959 / DSM 4427 / JCM 8863 / NBRC 102184 / NCIMB 2188 / Ma 2.38</strain>
    </source>
</reference>
<dbReference type="RefSeq" id="WP_004971376.1">
    <property type="nucleotide sequence ID" value="NZ_AOLJ01000001.1"/>
</dbReference>
<evidence type="ECO:0000313" key="2">
    <source>
        <dbReference type="Proteomes" id="UP000011571"/>
    </source>
</evidence>
<organism evidence="1 2">
    <name type="scientific">Haloferax gibbonsii (strain ATCC 33959 / DSM 4427 / JCM 8863 / NBRC 102184 / NCIMB 2188 / Ma 2.38)</name>
    <dbReference type="NCBI Taxonomy" id="1227459"/>
    <lineage>
        <taxon>Archaea</taxon>
        <taxon>Methanobacteriati</taxon>
        <taxon>Methanobacteriota</taxon>
        <taxon>Stenosarchaea group</taxon>
        <taxon>Halobacteria</taxon>
        <taxon>Halobacteriales</taxon>
        <taxon>Haloferacaceae</taxon>
        <taxon>Haloferax</taxon>
    </lineage>
</organism>
<sequence>MVDDDLYLTEAWTGGTAFALAADDGTEQWSNSDLPPMRWAPALHENRLIVITRTEENVVRLHALDRTTGDMDV</sequence>
<dbReference type="SUPFAM" id="SSF50998">
    <property type="entry name" value="Quinoprotein alcohol dehydrogenase-like"/>
    <property type="match status" value="1"/>
</dbReference>
<protein>
    <recommendedName>
        <fullName evidence="3">Pyrrolo-quinoline quinone</fullName>
    </recommendedName>
</protein>
<evidence type="ECO:0000313" key="1">
    <source>
        <dbReference type="EMBL" id="ELZ86956.1"/>
    </source>
</evidence>
<dbReference type="EMBL" id="AOLJ01000001">
    <property type="protein sequence ID" value="ELZ86956.1"/>
    <property type="molecule type" value="Genomic_DNA"/>
</dbReference>
<proteinExistence type="predicted"/>
<dbReference type="InterPro" id="IPR011047">
    <property type="entry name" value="Quinoprotein_ADH-like_sf"/>
</dbReference>
<name>M0HR25_HALGM</name>
<accession>M0HR25</accession>
<dbReference type="PATRIC" id="fig|1227459.3.peg.51"/>
<gene>
    <name evidence="1" type="ORF">C454_00390</name>
</gene>
<keyword evidence="2" id="KW-1185">Reference proteome</keyword>
<dbReference type="Proteomes" id="UP000011571">
    <property type="component" value="Unassembled WGS sequence"/>
</dbReference>
<dbReference type="Gene3D" id="2.40.10.480">
    <property type="match status" value="1"/>
</dbReference>
<dbReference type="AlphaFoldDB" id="M0HR25"/>
<comment type="caution">
    <text evidence="1">The sequence shown here is derived from an EMBL/GenBank/DDBJ whole genome shotgun (WGS) entry which is preliminary data.</text>
</comment>
<evidence type="ECO:0008006" key="3">
    <source>
        <dbReference type="Google" id="ProtNLM"/>
    </source>
</evidence>